<sequence length="106" mass="11739">MIVKTIAAHLGEGSFPTFASGTAVEMGASCQHFLHWSACEIDGYQTYVPDVFVEHGYLNQDYNPTELVAEPDELMEVLQVVHAWLLVRSERSGKVGWMPAENVVSV</sequence>
<proteinExistence type="predicted"/>
<dbReference type="EMBL" id="VBWP01000014">
    <property type="protein sequence ID" value="TLG71211.1"/>
    <property type="molecule type" value="Genomic_DNA"/>
</dbReference>
<evidence type="ECO:0000313" key="2">
    <source>
        <dbReference type="Proteomes" id="UP000306912"/>
    </source>
</evidence>
<dbReference type="AlphaFoldDB" id="A0A5R8Q7U9"/>
<gene>
    <name evidence="1" type="ORF">FEZ08_11190</name>
</gene>
<protein>
    <recommendedName>
        <fullName evidence="3">SH3 domain-containing protein</fullName>
    </recommendedName>
</protein>
<comment type="caution">
    <text evidence="1">The sequence shown here is derived from an EMBL/GenBank/DDBJ whole genome shotgun (WGS) entry which is preliminary data.</text>
</comment>
<keyword evidence="2" id="KW-1185">Reference proteome</keyword>
<name>A0A5R8Q7U9_9FIRM</name>
<dbReference type="RefSeq" id="WP_138192408.1">
    <property type="nucleotide sequence ID" value="NZ_VBWP01000014.1"/>
</dbReference>
<dbReference type="InParanoid" id="A0A5R8Q7U9"/>
<organism evidence="1 2">
    <name type="scientific">Culicoidibacter larvae</name>
    <dbReference type="NCBI Taxonomy" id="2579976"/>
    <lineage>
        <taxon>Bacteria</taxon>
        <taxon>Bacillati</taxon>
        <taxon>Bacillota</taxon>
        <taxon>Culicoidibacteria</taxon>
        <taxon>Culicoidibacterales</taxon>
        <taxon>Culicoidibacteraceae</taxon>
        <taxon>Culicoidibacter</taxon>
    </lineage>
</organism>
<reference evidence="1 2" key="1">
    <citation type="submission" date="2019-05" db="EMBL/GenBank/DDBJ databases">
        <title>Culicoidintestinum kansasii gen. nov., sp. nov. from the gastrointestinal tract of the biting midge, Culicoides sonorensis.</title>
        <authorList>
            <person name="Neupane S."/>
            <person name="Ghosh A."/>
            <person name="Gunther S."/>
            <person name="Martin K."/>
            <person name="Zurek L."/>
        </authorList>
    </citation>
    <scope>NUCLEOTIDE SEQUENCE [LARGE SCALE GENOMIC DNA]</scope>
    <source>
        <strain evidence="1 2">CS-1</strain>
    </source>
</reference>
<evidence type="ECO:0008006" key="3">
    <source>
        <dbReference type="Google" id="ProtNLM"/>
    </source>
</evidence>
<dbReference type="SUPFAM" id="SSF50044">
    <property type="entry name" value="SH3-domain"/>
    <property type="match status" value="1"/>
</dbReference>
<dbReference type="OrthoDB" id="1030757at2"/>
<evidence type="ECO:0000313" key="1">
    <source>
        <dbReference type="EMBL" id="TLG71211.1"/>
    </source>
</evidence>
<dbReference type="InterPro" id="IPR036028">
    <property type="entry name" value="SH3-like_dom_sf"/>
</dbReference>
<accession>A0A5R8Q7U9</accession>
<dbReference type="Proteomes" id="UP000306912">
    <property type="component" value="Unassembled WGS sequence"/>
</dbReference>